<keyword evidence="23" id="KW-0443">Lipid metabolism</keyword>
<keyword evidence="12 25" id="KW-0503">Monooxygenase</keyword>
<evidence type="ECO:0000313" key="27">
    <source>
        <dbReference type="EMBL" id="KAL3525339.1"/>
    </source>
</evidence>
<dbReference type="Pfam" id="PF00067">
    <property type="entry name" value="p450"/>
    <property type="match status" value="1"/>
</dbReference>
<keyword evidence="5 24" id="KW-0349">Heme</keyword>
<gene>
    <name evidence="27" type="ORF">ACH5RR_013711</name>
</gene>
<dbReference type="GO" id="GO:0048443">
    <property type="term" value="P:stamen development"/>
    <property type="evidence" value="ECO:0007669"/>
    <property type="project" value="UniProtKB-ARBA"/>
</dbReference>
<dbReference type="InterPro" id="IPR002401">
    <property type="entry name" value="Cyt_P450_E_grp-I"/>
</dbReference>
<evidence type="ECO:0000256" key="11">
    <source>
        <dbReference type="ARBA" id="ARBA00023004"/>
    </source>
</evidence>
<evidence type="ECO:0000256" key="26">
    <source>
        <dbReference type="SAM" id="Phobius"/>
    </source>
</evidence>
<evidence type="ECO:0000256" key="24">
    <source>
        <dbReference type="PIRSR" id="PIRSR602401-1"/>
    </source>
</evidence>
<keyword evidence="23" id="KW-0444">Lipid biosynthesis</keyword>
<dbReference type="InterPro" id="IPR036396">
    <property type="entry name" value="Cyt_P450_sf"/>
</dbReference>
<dbReference type="AlphaFoldDB" id="A0ABD3A0W8"/>
<dbReference type="EMBL" id="JBJUIK010000006">
    <property type="protein sequence ID" value="KAL3525339.1"/>
    <property type="molecule type" value="Genomic_DNA"/>
</dbReference>
<keyword evidence="7 24" id="KW-0479">Metal-binding</keyword>
<comment type="subcellular location">
    <subcellularLocation>
        <location evidence="2">Membrane</location>
        <topology evidence="2">Single-pass membrane protein</topology>
    </subcellularLocation>
</comment>
<evidence type="ECO:0000256" key="12">
    <source>
        <dbReference type="ARBA" id="ARBA00023033"/>
    </source>
</evidence>
<evidence type="ECO:0000256" key="2">
    <source>
        <dbReference type="ARBA" id="ARBA00004167"/>
    </source>
</evidence>
<keyword evidence="10 25" id="KW-0560">Oxidoreductase</keyword>
<protein>
    <recommendedName>
        <fullName evidence="18">22alpha-hydroxysteroid 23-monooxygenase</fullName>
        <ecNumber evidence="18">1.14.14.147</ecNumber>
    </recommendedName>
    <alternativeName>
        <fullName evidence="21">(22R,23R)-22,23-dihydroxy-campest-4-en-3-one synthase</fullName>
    </alternativeName>
    <alternativeName>
        <fullName evidence="22">(22R,23R)-22,23-dihydroxycampesterol synthase</fullName>
    </alternativeName>
    <alternativeName>
        <fullName evidence="19">6-deoxoteasterone synthase</fullName>
    </alternativeName>
    <alternativeName>
        <fullName evidence="20">Teasterone synthase</fullName>
    </alternativeName>
</protein>
<evidence type="ECO:0000256" key="1">
    <source>
        <dbReference type="ARBA" id="ARBA00001971"/>
    </source>
</evidence>
<name>A0ABD3A0W8_9GENT</name>
<evidence type="ECO:0000256" key="8">
    <source>
        <dbReference type="ARBA" id="ARBA00022955"/>
    </source>
</evidence>
<dbReference type="GO" id="GO:0048366">
    <property type="term" value="P:leaf development"/>
    <property type="evidence" value="ECO:0007669"/>
    <property type="project" value="UniProtKB-ARBA"/>
</dbReference>
<comment type="similarity">
    <text evidence="4 25">Belongs to the cytochrome P450 family.</text>
</comment>
<evidence type="ECO:0000256" key="4">
    <source>
        <dbReference type="ARBA" id="ARBA00010617"/>
    </source>
</evidence>
<comment type="catalytic activity">
    <reaction evidence="16">
        <text>3-epi-6-deoxocathasterone + reduced [NADPH--hemoprotein reductase] + O2 = 6-deoxotyphasterol + oxidized [NADPH--hemoprotein reductase] + H2O + H(+)</text>
        <dbReference type="Rhea" id="RHEA:27321"/>
        <dbReference type="Rhea" id="RHEA-COMP:11964"/>
        <dbReference type="Rhea" id="RHEA-COMP:11965"/>
        <dbReference type="ChEBI" id="CHEBI:15377"/>
        <dbReference type="ChEBI" id="CHEBI:15378"/>
        <dbReference type="ChEBI" id="CHEBI:15379"/>
        <dbReference type="ChEBI" id="CHEBI:20717"/>
        <dbReference type="ChEBI" id="CHEBI:57618"/>
        <dbReference type="ChEBI" id="CHEBI:58210"/>
        <dbReference type="ChEBI" id="CHEBI:59410"/>
        <dbReference type="EC" id="1.14.14.147"/>
    </reaction>
</comment>
<dbReference type="PANTHER" id="PTHR24286">
    <property type="entry name" value="CYTOCHROME P450 26"/>
    <property type="match status" value="1"/>
</dbReference>
<accession>A0ABD3A0W8</accession>
<evidence type="ECO:0000256" key="22">
    <source>
        <dbReference type="ARBA" id="ARBA00083187"/>
    </source>
</evidence>
<keyword evidence="8" id="KW-0752">Steroid biosynthesis</keyword>
<dbReference type="GO" id="GO:0016020">
    <property type="term" value="C:membrane"/>
    <property type="evidence" value="ECO:0007669"/>
    <property type="project" value="UniProtKB-SubCell"/>
</dbReference>
<evidence type="ECO:0000256" key="5">
    <source>
        <dbReference type="ARBA" id="ARBA00022617"/>
    </source>
</evidence>
<keyword evidence="28" id="KW-1185">Reference proteome</keyword>
<dbReference type="InterPro" id="IPR001128">
    <property type="entry name" value="Cyt_P450"/>
</dbReference>
<dbReference type="GO" id="GO:0046872">
    <property type="term" value="F:metal ion binding"/>
    <property type="evidence" value="ECO:0007669"/>
    <property type="project" value="UniProtKB-KW"/>
</dbReference>
<evidence type="ECO:0000256" key="19">
    <source>
        <dbReference type="ARBA" id="ARBA00075093"/>
    </source>
</evidence>
<sequence>MYYILVKMTWVVGSWVLIGIFVSGFCLYKVMKKNKEEKQRKNGIPRGSSGWPFLGETLDFIACGYSSRPVSFMEKRANLYGKVFRTHILGKAIIVSTDPDVNKVVLQNHGNAFIPHYPKSISELLGKYSILHINGPLQKRLHALIGGFLRSPQFKAEITRNIEKSVQHVFSSWMENQDRRIYIQLESKKIAFEVMVRTLMSIGPGEDLNFLRREFEEYSKGLISLPIKLPGTRLYKSLKAKGRMLKVVRSIIEQRKMAMEENQGKGFSIKDVTDVLLRDTFESSDETQPRLPLDSISENIIEMMIPGEETVPTALTLAVKFLSDSPVVLARLVEENKELTRQKAKSGDEYNWTDYVSLPFTQNVISETLRMANIVNAVWREAVKDVKIKGHLIPKGWCVLASFSSLHMDEENYENPYEFNPCRWKKTGASINSNTFTPFGGGQRLCPGIELSRIEIAIFLHHLVTTYRWVAEDDDITYFPFVRMKRKLPITITPIVGGTMEER</sequence>
<evidence type="ECO:0000256" key="13">
    <source>
        <dbReference type="ARBA" id="ARBA00023136"/>
    </source>
</evidence>
<evidence type="ECO:0000256" key="15">
    <source>
        <dbReference type="ARBA" id="ARBA00050234"/>
    </source>
</evidence>
<reference evidence="27 28" key="1">
    <citation type="submission" date="2024-11" db="EMBL/GenBank/DDBJ databases">
        <title>A near-complete genome assembly of Cinchona calisaya.</title>
        <authorList>
            <person name="Lian D.C."/>
            <person name="Zhao X.W."/>
            <person name="Wei L."/>
        </authorList>
    </citation>
    <scope>NUCLEOTIDE SEQUENCE [LARGE SCALE GENOMIC DNA]</scope>
    <source>
        <tissue evidence="27">Nenye</tissue>
    </source>
</reference>
<evidence type="ECO:0000256" key="7">
    <source>
        <dbReference type="ARBA" id="ARBA00022723"/>
    </source>
</evidence>
<evidence type="ECO:0000256" key="6">
    <source>
        <dbReference type="ARBA" id="ARBA00022692"/>
    </source>
</evidence>
<evidence type="ECO:0000256" key="17">
    <source>
        <dbReference type="ARBA" id="ARBA00060577"/>
    </source>
</evidence>
<organism evidence="27 28">
    <name type="scientific">Cinchona calisaya</name>
    <dbReference type="NCBI Taxonomy" id="153742"/>
    <lineage>
        <taxon>Eukaryota</taxon>
        <taxon>Viridiplantae</taxon>
        <taxon>Streptophyta</taxon>
        <taxon>Embryophyta</taxon>
        <taxon>Tracheophyta</taxon>
        <taxon>Spermatophyta</taxon>
        <taxon>Magnoliopsida</taxon>
        <taxon>eudicotyledons</taxon>
        <taxon>Gunneridae</taxon>
        <taxon>Pentapetalae</taxon>
        <taxon>asterids</taxon>
        <taxon>lamiids</taxon>
        <taxon>Gentianales</taxon>
        <taxon>Rubiaceae</taxon>
        <taxon>Cinchonoideae</taxon>
        <taxon>Cinchoneae</taxon>
        <taxon>Cinchona</taxon>
    </lineage>
</organism>
<dbReference type="SUPFAM" id="SSF48264">
    <property type="entry name" value="Cytochrome P450"/>
    <property type="match status" value="1"/>
</dbReference>
<keyword evidence="11 24" id="KW-0408">Iron</keyword>
<evidence type="ECO:0000256" key="3">
    <source>
        <dbReference type="ARBA" id="ARBA00004972"/>
    </source>
</evidence>
<keyword evidence="23" id="KW-1069">Brassinosteroid biosynthesis</keyword>
<comment type="caution">
    <text evidence="27">The sequence shown here is derived from an EMBL/GenBank/DDBJ whole genome shotgun (WGS) entry which is preliminary data.</text>
</comment>
<evidence type="ECO:0000256" key="10">
    <source>
        <dbReference type="ARBA" id="ARBA00023002"/>
    </source>
</evidence>
<evidence type="ECO:0000256" key="18">
    <source>
        <dbReference type="ARBA" id="ARBA00066344"/>
    </source>
</evidence>
<comment type="pathway">
    <text evidence="17">Steroid biosynthesis.</text>
</comment>
<keyword evidence="6 26" id="KW-0812">Transmembrane</keyword>
<dbReference type="GO" id="GO:0048441">
    <property type="term" value="P:petal development"/>
    <property type="evidence" value="ECO:0007669"/>
    <property type="project" value="UniProtKB-ARBA"/>
</dbReference>
<dbReference type="InterPro" id="IPR017972">
    <property type="entry name" value="Cyt_P450_CS"/>
</dbReference>
<dbReference type="CDD" id="cd11043">
    <property type="entry name" value="CYP90-like"/>
    <property type="match status" value="1"/>
</dbReference>
<keyword evidence="9 26" id="KW-1133">Transmembrane helix</keyword>
<feature type="binding site" description="axial binding residue" evidence="24">
    <location>
        <position position="446"/>
    </location>
    <ligand>
        <name>heme</name>
        <dbReference type="ChEBI" id="CHEBI:30413"/>
    </ligand>
    <ligandPart>
        <name>Fe</name>
        <dbReference type="ChEBI" id="CHEBI:18248"/>
    </ligandPart>
</feature>
<evidence type="ECO:0000313" key="28">
    <source>
        <dbReference type="Proteomes" id="UP001630127"/>
    </source>
</evidence>
<evidence type="ECO:0000256" key="9">
    <source>
        <dbReference type="ARBA" id="ARBA00022989"/>
    </source>
</evidence>
<dbReference type="FunFam" id="1.10.630.10:FF:000048">
    <property type="entry name" value="3-epi-6-deoxocathasterone 23-monooxygenase CYP90D1"/>
    <property type="match status" value="1"/>
</dbReference>
<comment type="catalytic activity">
    <reaction evidence="15">
        <text>(22S,24R)-22-hydroxy-5alpha-ergostan-3-one + reduced [NADPH--hemoprotein reductase] + O2 = 3-dehydro-6-deoxoteasterone + oxidized [NADPH--hemoprotein reductase] + H2O + H(+)</text>
        <dbReference type="Rhea" id="RHEA:27325"/>
        <dbReference type="Rhea" id="RHEA-COMP:11964"/>
        <dbReference type="Rhea" id="RHEA-COMP:11965"/>
        <dbReference type="ChEBI" id="CHEBI:15377"/>
        <dbReference type="ChEBI" id="CHEBI:15378"/>
        <dbReference type="ChEBI" id="CHEBI:15379"/>
        <dbReference type="ChEBI" id="CHEBI:20710"/>
        <dbReference type="ChEBI" id="CHEBI:57618"/>
        <dbReference type="ChEBI" id="CHEBI:58210"/>
        <dbReference type="ChEBI" id="CHEBI:59411"/>
        <dbReference type="EC" id="1.14.14.147"/>
    </reaction>
</comment>
<dbReference type="PRINTS" id="PR00463">
    <property type="entry name" value="EP450I"/>
</dbReference>
<evidence type="ECO:0000256" key="25">
    <source>
        <dbReference type="RuleBase" id="RU000461"/>
    </source>
</evidence>
<evidence type="ECO:0000256" key="14">
    <source>
        <dbReference type="ARBA" id="ARBA00037910"/>
    </source>
</evidence>
<dbReference type="EC" id="1.14.14.147" evidence="18"/>
<evidence type="ECO:0000256" key="16">
    <source>
        <dbReference type="ARBA" id="ARBA00051572"/>
    </source>
</evidence>
<evidence type="ECO:0000256" key="21">
    <source>
        <dbReference type="ARBA" id="ARBA00078776"/>
    </source>
</evidence>
<evidence type="ECO:0000256" key="20">
    <source>
        <dbReference type="ARBA" id="ARBA00076244"/>
    </source>
</evidence>
<dbReference type="Proteomes" id="UP001630127">
    <property type="component" value="Unassembled WGS sequence"/>
</dbReference>
<proteinExistence type="inferred from homology"/>
<dbReference type="GO" id="GO:0016709">
    <property type="term" value="F:oxidoreductase activity, acting on paired donors, with incorporation or reduction of molecular oxygen, NAD(P)H as one donor, and incorporation of one atom of oxygen"/>
    <property type="evidence" value="ECO:0007669"/>
    <property type="project" value="UniProtKB-ARBA"/>
</dbReference>
<dbReference type="GO" id="GO:0102097">
    <property type="term" value="F:22alpha-hydroxysteroid 23-monooxygenase activity"/>
    <property type="evidence" value="ECO:0007669"/>
    <property type="project" value="UniProtKB-EC"/>
</dbReference>
<comment type="pathway">
    <text evidence="3">Hormone biosynthesis.</text>
</comment>
<dbReference type="PROSITE" id="PS00086">
    <property type="entry name" value="CYTOCHROME_P450"/>
    <property type="match status" value="1"/>
</dbReference>
<comment type="pathway">
    <text evidence="14">Plant hormone biosynthesis; brassinosteroid biosynthesis.</text>
</comment>
<dbReference type="GO" id="GO:0016132">
    <property type="term" value="P:brassinosteroid biosynthetic process"/>
    <property type="evidence" value="ECO:0007669"/>
    <property type="project" value="UniProtKB-KW"/>
</dbReference>
<evidence type="ECO:0000256" key="23">
    <source>
        <dbReference type="ARBA" id="ARBA00084112"/>
    </source>
</evidence>
<dbReference type="Gene3D" id="1.10.630.10">
    <property type="entry name" value="Cytochrome P450"/>
    <property type="match status" value="1"/>
</dbReference>
<dbReference type="PRINTS" id="PR00385">
    <property type="entry name" value="P450"/>
</dbReference>
<dbReference type="PANTHER" id="PTHR24286:SF254">
    <property type="entry name" value="3-EPI-6-DEOXOCATHASTERONE 23-MONOOXYGENASE CYP90C1"/>
    <property type="match status" value="1"/>
</dbReference>
<feature type="transmembrane region" description="Helical" evidence="26">
    <location>
        <begin position="12"/>
        <end position="31"/>
    </location>
</feature>
<keyword evidence="13 26" id="KW-0472">Membrane</keyword>
<comment type="cofactor">
    <cofactor evidence="1 24">
        <name>heme</name>
        <dbReference type="ChEBI" id="CHEBI:30413"/>
    </cofactor>
</comment>